<reference evidence="3 4" key="1">
    <citation type="journal article" date="2023" name="Plants (Basel)">
        <title>Bridging the Gap: Combining Genomics and Transcriptomics Approaches to Understand Stylosanthes scabra, an Orphan Legume from the Brazilian Caatinga.</title>
        <authorList>
            <person name="Ferreira-Neto J.R.C."/>
            <person name="da Silva M.D."/>
            <person name="Binneck E."/>
            <person name="de Melo N.F."/>
            <person name="da Silva R.H."/>
            <person name="de Melo A.L.T.M."/>
            <person name="Pandolfi V."/>
            <person name="Bustamante F.O."/>
            <person name="Brasileiro-Vidal A.C."/>
            <person name="Benko-Iseppon A.M."/>
        </authorList>
    </citation>
    <scope>NUCLEOTIDE SEQUENCE [LARGE SCALE GENOMIC DNA]</scope>
    <source>
        <tissue evidence="3">Leaves</tissue>
    </source>
</reference>
<keyword evidence="2" id="KW-0812">Transmembrane</keyword>
<dbReference type="Proteomes" id="UP001341840">
    <property type="component" value="Unassembled WGS sequence"/>
</dbReference>
<feature type="compositionally biased region" description="Polar residues" evidence="1">
    <location>
        <begin position="11"/>
        <end position="20"/>
    </location>
</feature>
<sequence>MAKHPPKNIPNLRNENVAQQEKNKERRKKVPVIEKTLKEKNAEVWTRYCKEKQEHTEKGKAKSHEDLNHLKLYKQGASPPQGTHFLTLLTLFDLESRNPIYGLLGLLIFTSTPFSAIVLRYAVELVT</sequence>
<keyword evidence="4" id="KW-1185">Reference proteome</keyword>
<evidence type="ECO:0000256" key="2">
    <source>
        <dbReference type="SAM" id="Phobius"/>
    </source>
</evidence>
<gene>
    <name evidence="3" type="ORF">PIB30_101271</name>
</gene>
<proteinExistence type="predicted"/>
<keyword evidence="2" id="KW-0472">Membrane</keyword>
<comment type="caution">
    <text evidence="3">The sequence shown here is derived from an EMBL/GenBank/DDBJ whole genome shotgun (WGS) entry which is preliminary data.</text>
</comment>
<evidence type="ECO:0000313" key="3">
    <source>
        <dbReference type="EMBL" id="MED6153363.1"/>
    </source>
</evidence>
<accession>A0ABU6TZQ8</accession>
<evidence type="ECO:0000313" key="4">
    <source>
        <dbReference type="Proteomes" id="UP001341840"/>
    </source>
</evidence>
<feature type="region of interest" description="Disordered" evidence="1">
    <location>
        <begin position="1"/>
        <end position="30"/>
    </location>
</feature>
<evidence type="ECO:0000256" key="1">
    <source>
        <dbReference type="SAM" id="MobiDB-lite"/>
    </source>
</evidence>
<dbReference type="EMBL" id="JASCZI010093561">
    <property type="protein sequence ID" value="MED6153363.1"/>
    <property type="molecule type" value="Genomic_DNA"/>
</dbReference>
<keyword evidence="2" id="KW-1133">Transmembrane helix</keyword>
<feature type="transmembrane region" description="Helical" evidence="2">
    <location>
        <begin position="100"/>
        <end position="123"/>
    </location>
</feature>
<organism evidence="3 4">
    <name type="scientific">Stylosanthes scabra</name>
    <dbReference type="NCBI Taxonomy" id="79078"/>
    <lineage>
        <taxon>Eukaryota</taxon>
        <taxon>Viridiplantae</taxon>
        <taxon>Streptophyta</taxon>
        <taxon>Embryophyta</taxon>
        <taxon>Tracheophyta</taxon>
        <taxon>Spermatophyta</taxon>
        <taxon>Magnoliopsida</taxon>
        <taxon>eudicotyledons</taxon>
        <taxon>Gunneridae</taxon>
        <taxon>Pentapetalae</taxon>
        <taxon>rosids</taxon>
        <taxon>fabids</taxon>
        <taxon>Fabales</taxon>
        <taxon>Fabaceae</taxon>
        <taxon>Papilionoideae</taxon>
        <taxon>50 kb inversion clade</taxon>
        <taxon>dalbergioids sensu lato</taxon>
        <taxon>Dalbergieae</taxon>
        <taxon>Pterocarpus clade</taxon>
        <taxon>Stylosanthes</taxon>
    </lineage>
</organism>
<name>A0ABU6TZQ8_9FABA</name>
<protein>
    <submittedName>
        <fullName evidence="3">Uncharacterized protein</fullName>
    </submittedName>
</protein>